<dbReference type="SUPFAM" id="SSF81886">
    <property type="entry name" value="Helical scaffold and wing domains of SecA"/>
    <property type="match status" value="1"/>
</dbReference>
<keyword evidence="3" id="KW-1185">Reference proteome</keyword>
<accession>A0A5S4FBN1</accession>
<comment type="caution">
    <text evidence="2">The sequence shown here is derived from an EMBL/GenBank/DDBJ whole genome shotgun (WGS) entry which is preliminary data.</text>
</comment>
<name>A0A5S4FBN1_9ACTN</name>
<protein>
    <recommendedName>
        <fullName evidence="1">SecA Wing/Scaffold domain-containing protein</fullName>
    </recommendedName>
</protein>
<reference evidence="2 3" key="1">
    <citation type="submission" date="2019-05" db="EMBL/GenBank/DDBJ databases">
        <title>Draft genome sequence of Nonomuraea zeae DSM 100528.</title>
        <authorList>
            <person name="Saricaoglu S."/>
            <person name="Isik K."/>
        </authorList>
    </citation>
    <scope>NUCLEOTIDE SEQUENCE [LARGE SCALE GENOMIC DNA]</scope>
    <source>
        <strain evidence="2 3">DSM 100528</strain>
    </source>
</reference>
<dbReference type="AlphaFoldDB" id="A0A5S4FBN1"/>
<dbReference type="GO" id="GO:0016020">
    <property type="term" value="C:membrane"/>
    <property type="evidence" value="ECO:0007669"/>
    <property type="project" value="InterPro"/>
</dbReference>
<gene>
    <name evidence="2" type="ORF">ETD85_56420</name>
</gene>
<dbReference type="GO" id="GO:0017038">
    <property type="term" value="P:protein import"/>
    <property type="evidence" value="ECO:0007669"/>
    <property type="project" value="InterPro"/>
</dbReference>
<evidence type="ECO:0000313" key="3">
    <source>
        <dbReference type="Proteomes" id="UP000306628"/>
    </source>
</evidence>
<dbReference type="OrthoDB" id="9805579at2"/>
<proteinExistence type="predicted"/>
<dbReference type="Gene3D" id="1.10.3060.10">
    <property type="entry name" value="Helical scaffold and wing domains of SecA"/>
    <property type="match status" value="1"/>
</dbReference>
<dbReference type="EMBL" id="VCKX01000400">
    <property type="protein sequence ID" value="TMR14999.1"/>
    <property type="molecule type" value="Genomic_DNA"/>
</dbReference>
<organism evidence="2 3">
    <name type="scientific">Nonomuraea zeae</name>
    <dbReference type="NCBI Taxonomy" id="1642303"/>
    <lineage>
        <taxon>Bacteria</taxon>
        <taxon>Bacillati</taxon>
        <taxon>Actinomycetota</taxon>
        <taxon>Actinomycetes</taxon>
        <taxon>Streptosporangiales</taxon>
        <taxon>Streptosporangiaceae</taxon>
        <taxon>Nonomuraea</taxon>
    </lineage>
</organism>
<dbReference type="Pfam" id="PF07516">
    <property type="entry name" value="SecA_SW"/>
    <property type="match status" value="1"/>
</dbReference>
<evidence type="ECO:0000313" key="2">
    <source>
        <dbReference type="EMBL" id="TMR14999.1"/>
    </source>
</evidence>
<sequence length="185" mass="20929">MGRSLRQWVADMLEFTDVRRRHRAAIYASRRAFLAGQDDDWAGRTLASVVGGYVAARHPDARALHKDLDDLYSTPLTADDLTGDRAQVLARVHADARAALARRRSDLGDEVAAELTRRVAIVVTDRVWREHLIALEYLSYWLTGDDPQSPRARYHQRAAALYDATVREIHESAMGYLFKLDVTVL</sequence>
<dbReference type="InterPro" id="IPR036266">
    <property type="entry name" value="SecA_Wing/Scaffold_sf"/>
</dbReference>
<dbReference type="Proteomes" id="UP000306628">
    <property type="component" value="Unassembled WGS sequence"/>
</dbReference>
<evidence type="ECO:0000259" key="1">
    <source>
        <dbReference type="Pfam" id="PF07516"/>
    </source>
</evidence>
<dbReference type="InterPro" id="IPR011116">
    <property type="entry name" value="SecA_Wing/Scaffold"/>
</dbReference>
<feature type="domain" description="SecA Wing/Scaffold" evidence="1">
    <location>
        <begin position="12"/>
        <end position="180"/>
    </location>
</feature>